<dbReference type="InterPro" id="IPR021109">
    <property type="entry name" value="Peptidase_aspartic_dom_sf"/>
</dbReference>
<keyword evidence="2" id="KW-0732">Signal</keyword>
<dbReference type="GO" id="GO:0004190">
    <property type="term" value="F:aspartic-type endopeptidase activity"/>
    <property type="evidence" value="ECO:0007669"/>
    <property type="project" value="InterPro"/>
</dbReference>
<dbReference type="GeneID" id="112543281"/>
<name>A0A9F5J5D6_PYTBI</name>
<dbReference type="InterPro" id="IPR012848">
    <property type="entry name" value="Aspartic_peptidase_N"/>
</dbReference>
<organism evidence="4 5">
    <name type="scientific">Python bivittatus</name>
    <name type="common">Burmese python</name>
    <name type="synonym">Python molurus bivittatus</name>
    <dbReference type="NCBI Taxonomy" id="176946"/>
    <lineage>
        <taxon>Eukaryota</taxon>
        <taxon>Metazoa</taxon>
        <taxon>Chordata</taxon>
        <taxon>Craniata</taxon>
        <taxon>Vertebrata</taxon>
        <taxon>Euteleostomi</taxon>
        <taxon>Lepidosauria</taxon>
        <taxon>Squamata</taxon>
        <taxon>Bifurcata</taxon>
        <taxon>Unidentata</taxon>
        <taxon>Episquamata</taxon>
        <taxon>Toxicofera</taxon>
        <taxon>Serpentes</taxon>
        <taxon>Henophidia</taxon>
        <taxon>Pythonidae</taxon>
        <taxon>Python</taxon>
    </lineage>
</organism>
<evidence type="ECO:0000256" key="1">
    <source>
        <dbReference type="ARBA" id="ARBA00007447"/>
    </source>
</evidence>
<evidence type="ECO:0000313" key="4">
    <source>
        <dbReference type="Proteomes" id="UP000695026"/>
    </source>
</evidence>
<dbReference type="PROSITE" id="PS51767">
    <property type="entry name" value="PEPTIDASE_A1"/>
    <property type="match status" value="1"/>
</dbReference>
<dbReference type="SUPFAM" id="SSF50630">
    <property type="entry name" value="Acid proteases"/>
    <property type="match status" value="1"/>
</dbReference>
<gene>
    <name evidence="5" type="primary">LOC112543281</name>
</gene>
<dbReference type="Gene3D" id="2.40.70.10">
    <property type="entry name" value="Acid Proteases"/>
    <property type="match status" value="1"/>
</dbReference>
<keyword evidence="4" id="KW-1185">Reference proteome</keyword>
<dbReference type="Proteomes" id="UP000695026">
    <property type="component" value="Unplaced"/>
</dbReference>
<dbReference type="InterPro" id="IPR001461">
    <property type="entry name" value="Aspartic_peptidase_A1"/>
</dbReference>
<dbReference type="PANTHER" id="PTHR47966">
    <property type="entry name" value="BETA-SITE APP-CLEAVING ENZYME, ISOFORM A-RELATED"/>
    <property type="match status" value="1"/>
</dbReference>
<reference evidence="5" key="1">
    <citation type="submission" date="2025-08" db="UniProtKB">
        <authorList>
            <consortium name="RefSeq"/>
        </authorList>
    </citation>
    <scope>IDENTIFICATION</scope>
    <source>
        <tissue evidence="5">Liver</tissue>
    </source>
</reference>
<dbReference type="Pfam" id="PF00026">
    <property type="entry name" value="Asp"/>
    <property type="match status" value="1"/>
</dbReference>
<evidence type="ECO:0000256" key="2">
    <source>
        <dbReference type="SAM" id="SignalP"/>
    </source>
</evidence>
<dbReference type="OMA" id="ACTHPRF"/>
<dbReference type="KEGG" id="pbi:112543281"/>
<dbReference type="OrthoDB" id="771136at2759"/>
<dbReference type="Gene3D" id="6.10.140.60">
    <property type="match status" value="1"/>
</dbReference>
<evidence type="ECO:0000259" key="3">
    <source>
        <dbReference type="PROSITE" id="PS51767"/>
    </source>
</evidence>
<dbReference type="PANTHER" id="PTHR47966:SF70">
    <property type="entry name" value="PEPTIDASE A1 DOMAIN-CONTAINING PROTEIN"/>
    <property type="match status" value="1"/>
</dbReference>
<dbReference type="AlphaFoldDB" id="A0A9F5J5D6"/>
<feature type="signal peptide" evidence="2">
    <location>
        <begin position="1"/>
        <end position="19"/>
    </location>
</feature>
<dbReference type="Pfam" id="PF07966">
    <property type="entry name" value="A1_Propeptide"/>
    <property type="match status" value="1"/>
</dbReference>
<feature type="chain" id="PRO_5039949248" evidence="2">
    <location>
        <begin position="20"/>
        <end position="121"/>
    </location>
</feature>
<protein>
    <submittedName>
        <fullName evidence="5">Pepsin B-like</fullName>
    </submittedName>
</protein>
<sequence length="121" mass="13918">MKWLILVLIYLHLSEEVERIVLKKGKSLREILKEKGMLEEFMKKYHVDPGLKYRPNEFHVVYESMTSYMSNFYIGEISIGTPPQDFLVAMDTGSSNLWVPSVYCNTAACGECVSGQWGFLL</sequence>
<dbReference type="GO" id="GO:0006508">
    <property type="term" value="P:proteolysis"/>
    <property type="evidence" value="ECO:0007669"/>
    <property type="project" value="InterPro"/>
</dbReference>
<evidence type="ECO:0000313" key="5">
    <source>
        <dbReference type="RefSeq" id="XP_025033287.1"/>
    </source>
</evidence>
<dbReference type="RefSeq" id="XP_025033287.1">
    <property type="nucleotide sequence ID" value="XM_025177519.1"/>
</dbReference>
<comment type="similarity">
    <text evidence="1">Belongs to the peptidase A1 family.</text>
</comment>
<feature type="domain" description="Peptidase A1" evidence="3">
    <location>
        <begin position="73"/>
        <end position="121"/>
    </location>
</feature>
<accession>A0A9F5J5D6</accession>
<proteinExistence type="inferred from homology"/>
<dbReference type="InterPro" id="IPR033121">
    <property type="entry name" value="PEPTIDASE_A1"/>
</dbReference>